<dbReference type="PANTHER" id="PTHR11817">
    <property type="entry name" value="PYRUVATE KINASE"/>
    <property type="match status" value="1"/>
</dbReference>
<evidence type="ECO:0000256" key="13">
    <source>
        <dbReference type="RuleBase" id="RU000504"/>
    </source>
</evidence>
<dbReference type="Pfam" id="PF02887">
    <property type="entry name" value="PK_C"/>
    <property type="match status" value="1"/>
</dbReference>
<keyword evidence="6" id="KW-0547">Nucleotide-binding</keyword>
<feature type="domain" description="Pyruvate kinase C-terminal" evidence="15">
    <location>
        <begin position="361"/>
        <end position="457"/>
    </location>
</feature>
<evidence type="ECO:0000256" key="7">
    <source>
        <dbReference type="ARBA" id="ARBA00022777"/>
    </source>
</evidence>
<accession>A0A7J3JRG6</accession>
<comment type="pathway">
    <text evidence="1 13">Carbohydrate degradation; glycolysis; pyruvate from D-glyceraldehyde 3-phosphate: step 5/5.</text>
</comment>
<evidence type="ECO:0000256" key="8">
    <source>
        <dbReference type="ARBA" id="ARBA00022840"/>
    </source>
</evidence>
<gene>
    <name evidence="16" type="primary">pyk</name>
    <name evidence="16" type="ORF">ENU30_06805</name>
</gene>
<feature type="domain" description="Pyruvate kinase barrel" evidence="14">
    <location>
        <begin position="3"/>
        <end position="323"/>
    </location>
</feature>
<keyword evidence="7 13" id="KW-0418">Kinase</keyword>
<protein>
    <recommendedName>
        <fullName evidence="3 12">Pyruvate kinase</fullName>
        <ecNumber evidence="3 12">2.7.1.40</ecNumber>
    </recommendedName>
</protein>
<keyword evidence="10 13" id="KW-0324">Glycolysis</keyword>
<evidence type="ECO:0000256" key="10">
    <source>
        <dbReference type="ARBA" id="ARBA00023152"/>
    </source>
</evidence>
<dbReference type="Gene3D" id="2.40.33.10">
    <property type="entry name" value="PK beta-barrel domain-like"/>
    <property type="match status" value="1"/>
</dbReference>
<dbReference type="InterPro" id="IPR011037">
    <property type="entry name" value="Pyrv_Knase-like_insert_dom_sf"/>
</dbReference>
<evidence type="ECO:0000256" key="11">
    <source>
        <dbReference type="ARBA" id="ARBA00023317"/>
    </source>
</evidence>
<dbReference type="InterPro" id="IPR040442">
    <property type="entry name" value="Pyrv_kinase-like_dom_sf"/>
</dbReference>
<comment type="similarity">
    <text evidence="2 13">Belongs to the pyruvate kinase family.</text>
</comment>
<dbReference type="InterPro" id="IPR015795">
    <property type="entry name" value="Pyrv_Knase_C"/>
</dbReference>
<evidence type="ECO:0000313" key="16">
    <source>
        <dbReference type="EMBL" id="HGQ18662.1"/>
    </source>
</evidence>
<dbReference type="PRINTS" id="PR01050">
    <property type="entry name" value="PYRUVTKNASE"/>
</dbReference>
<dbReference type="GO" id="GO:0000287">
    <property type="term" value="F:magnesium ion binding"/>
    <property type="evidence" value="ECO:0007669"/>
    <property type="project" value="UniProtKB-UniRule"/>
</dbReference>
<keyword evidence="8" id="KW-0067">ATP-binding</keyword>
<keyword evidence="11 16" id="KW-0670">Pyruvate</keyword>
<dbReference type="InterPro" id="IPR015806">
    <property type="entry name" value="Pyrv_Knase_insert_dom_sf"/>
</dbReference>
<dbReference type="InterPro" id="IPR015793">
    <property type="entry name" value="Pyrv_Knase_brl"/>
</dbReference>
<comment type="caution">
    <text evidence="16">The sequence shown here is derived from an EMBL/GenBank/DDBJ whole genome shotgun (WGS) entry which is preliminary data.</text>
</comment>
<proteinExistence type="inferred from homology"/>
<dbReference type="NCBIfam" id="TIGR01064">
    <property type="entry name" value="pyruv_kin"/>
    <property type="match status" value="1"/>
</dbReference>
<dbReference type="GO" id="GO:0004743">
    <property type="term" value="F:pyruvate kinase activity"/>
    <property type="evidence" value="ECO:0007669"/>
    <property type="project" value="UniProtKB-UniRule"/>
</dbReference>
<name>A0A7J3JRG6_9CREN</name>
<dbReference type="EC" id="2.7.1.40" evidence="3 12"/>
<dbReference type="Pfam" id="PF00224">
    <property type="entry name" value="PK"/>
    <property type="match status" value="1"/>
</dbReference>
<dbReference type="GO" id="GO:0016301">
    <property type="term" value="F:kinase activity"/>
    <property type="evidence" value="ECO:0007669"/>
    <property type="project" value="UniProtKB-KW"/>
</dbReference>
<evidence type="ECO:0000256" key="1">
    <source>
        <dbReference type="ARBA" id="ARBA00004997"/>
    </source>
</evidence>
<evidence type="ECO:0000256" key="5">
    <source>
        <dbReference type="ARBA" id="ARBA00022723"/>
    </source>
</evidence>
<dbReference type="Gene3D" id="3.20.20.60">
    <property type="entry name" value="Phosphoenolpyruvate-binding domains"/>
    <property type="match status" value="1"/>
</dbReference>
<dbReference type="SUPFAM" id="SSF52935">
    <property type="entry name" value="PK C-terminal domain-like"/>
    <property type="match status" value="1"/>
</dbReference>
<dbReference type="GO" id="GO:0005524">
    <property type="term" value="F:ATP binding"/>
    <property type="evidence" value="ECO:0007669"/>
    <property type="project" value="UniProtKB-KW"/>
</dbReference>
<evidence type="ECO:0000259" key="15">
    <source>
        <dbReference type="Pfam" id="PF02887"/>
    </source>
</evidence>
<evidence type="ECO:0000256" key="2">
    <source>
        <dbReference type="ARBA" id="ARBA00008663"/>
    </source>
</evidence>
<dbReference type="UniPathway" id="UPA00109">
    <property type="reaction ID" value="UER00188"/>
</dbReference>
<dbReference type="InterPro" id="IPR001697">
    <property type="entry name" value="Pyr_Knase"/>
</dbReference>
<keyword evidence="4 13" id="KW-0808">Transferase</keyword>
<dbReference type="AlphaFoldDB" id="A0A7J3JRG6"/>
<keyword evidence="5" id="KW-0479">Metal-binding</keyword>
<sequence length="469" mass="52461">MFVKIIASIGPSSGNEKTINDMIRMGVNGFRINFSHGSPEEWKRYIEYIRGGESRYGRFVALIGDLQGPSLRIGIIKTPINVKKNDIVRIFLGKESDGGTQLAIPMPIPRFFEYVDVGDILVMDDGRTKLRVVDKGNDYVEALALTNSTITSRKTITIQGKDIDLPPISENDMSNIKFALENDFDYIGLSYVRTVEDIALLRDILKRAGNSDINIITKVETRGAINNLDALIRESDAILVARGDLGMNFGLEEIHILQKLIVDRCLEYRKPVIVATQLLESMTENPIPTRAEVVDVSIAVEAGIDALMLTGETSVGKNPLDAVLWLKKIIEFVERNALPRNFDTIIAKARRNLDMIQLKFAKGVLELAEDINGKLIVFSMHGNTAKRISSLRPTIPIYVGSQNVKILRKLSILWGIHPSYIESQSYEEGLKEALAKAIEQGFVNYGDYVVLTYGLREPRQRVEIQRIAV</sequence>
<dbReference type="SUPFAM" id="SSF51621">
    <property type="entry name" value="Phosphoenolpyruvate/pyruvate domain"/>
    <property type="match status" value="1"/>
</dbReference>
<comment type="catalytic activity">
    <reaction evidence="13">
        <text>pyruvate + ATP = phosphoenolpyruvate + ADP + H(+)</text>
        <dbReference type="Rhea" id="RHEA:18157"/>
        <dbReference type="ChEBI" id="CHEBI:15361"/>
        <dbReference type="ChEBI" id="CHEBI:15378"/>
        <dbReference type="ChEBI" id="CHEBI:30616"/>
        <dbReference type="ChEBI" id="CHEBI:58702"/>
        <dbReference type="ChEBI" id="CHEBI:456216"/>
        <dbReference type="EC" id="2.7.1.40"/>
    </reaction>
</comment>
<evidence type="ECO:0000256" key="3">
    <source>
        <dbReference type="ARBA" id="ARBA00012142"/>
    </source>
</evidence>
<dbReference type="EMBL" id="DTBZ01000128">
    <property type="protein sequence ID" value="HGQ18662.1"/>
    <property type="molecule type" value="Genomic_DNA"/>
</dbReference>
<reference evidence="16" key="1">
    <citation type="journal article" date="2020" name="mSystems">
        <title>Genome- and Community-Level Interaction Insights into Carbon Utilization and Element Cycling Functions of Hydrothermarchaeota in Hydrothermal Sediment.</title>
        <authorList>
            <person name="Zhou Z."/>
            <person name="Liu Y."/>
            <person name="Xu W."/>
            <person name="Pan J."/>
            <person name="Luo Z.H."/>
            <person name="Li M."/>
        </authorList>
    </citation>
    <scope>NUCLEOTIDE SEQUENCE [LARGE SCALE GENOMIC DNA]</scope>
    <source>
        <strain evidence="16">SpSt-657</strain>
    </source>
</reference>
<dbReference type="InterPro" id="IPR036918">
    <property type="entry name" value="Pyrv_Knase_C_sf"/>
</dbReference>
<dbReference type="GO" id="GO:0030955">
    <property type="term" value="F:potassium ion binding"/>
    <property type="evidence" value="ECO:0007669"/>
    <property type="project" value="UniProtKB-UniRule"/>
</dbReference>
<evidence type="ECO:0000256" key="6">
    <source>
        <dbReference type="ARBA" id="ARBA00022741"/>
    </source>
</evidence>
<keyword evidence="9 13" id="KW-0460">Magnesium</keyword>
<dbReference type="InterPro" id="IPR015813">
    <property type="entry name" value="Pyrv/PenolPyrv_kinase-like_dom"/>
</dbReference>
<evidence type="ECO:0000256" key="9">
    <source>
        <dbReference type="ARBA" id="ARBA00022842"/>
    </source>
</evidence>
<evidence type="ECO:0000256" key="4">
    <source>
        <dbReference type="ARBA" id="ARBA00022679"/>
    </source>
</evidence>
<evidence type="ECO:0000259" key="14">
    <source>
        <dbReference type="Pfam" id="PF00224"/>
    </source>
</evidence>
<evidence type="ECO:0000256" key="12">
    <source>
        <dbReference type="NCBIfam" id="TIGR01064"/>
    </source>
</evidence>
<dbReference type="SUPFAM" id="SSF50800">
    <property type="entry name" value="PK beta-barrel domain-like"/>
    <property type="match status" value="1"/>
</dbReference>
<organism evidence="16">
    <name type="scientific">Ignisphaera aggregans</name>
    <dbReference type="NCBI Taxonomy" id="334771"/>
    <lineage>
        <taxon>Archaea</taxon>
        <taxon>Thermoproteota</taxon>
        <taxon>Thermoprotei</taxon>
        <taxon>Desulfurococcales</taxon>
        <taxon>Desulfurococcaceae</taxon>
        <taxon>Ignisphaera</taxon>
    </lineage>
</organism>
<dbReference type="Gene3D" id="3.40.1380.20">
    <property type="entry name" value="Pyruvate kinase, C-terminal domain"/>
    <property type="match status" value="1"/>
</dbReference>